<feature type="region of interest" description="Disordered" evidence="8">
    <location>
        <begin position="212"/>
        <end position="231"/>
    </location>
</feature>
<name>A0A1J4KJM9_9EUKA</name>
<dbReference type="GeneID" id="94835409"/>
<dbReference type="InterPro" id="IPR028889">
    <property type="entry name" value="USP"/>
</dbReference>
<dbReference type="GO" id="GO:0016579">
    <property type="term" value="P:protein deubiquitination"/>
    <property type="evidence" value="ECO:0007669"/>
    <property type="project" value="InterPro"/>
</dbReference>
<dbReference type="InterPro" id="IPR001394">
    <property type="entry name" value="Peptidase_C19_UCH"/>
</dbReference>
<dbReference type="VEuPathDB" id="TrichDB:TRFO_19286"/>
<dbReference type="PANTHER" id="PTHR21646">
    <property type="entry name" value="UBIQUITIN CARBOXYL-TERMINAL HYDROLASE"/>
    <property type="match status" value="1"/>
</dbReference>
<comment type="similarity">
    <text evidence="2">Belongs to the peptidase C19 family.</text>
</comment>
<reference evidence="11" key="1">
    <citation type="submission" date="2016-10" db="EMBL/GenBank/DDBJ databases">
        <authorList>
            <person name="Benchimol M."/>
            <person name="Almeida L.G."/>
            <person name="Vasconcelos A.T."/>
            <person name="Perreira-Neves A."/>
            <person name="Rosa I.A."/>
            <person name="Tasca T."/>
            <person name="Bogo M.R."/>
            <person name="de Souza W."/>
        </authorList>
    </citation>
    <scope>NUCLEOTIDE SEQUENCE [LARGE SCALE GENOMIC DNA]</scope>
    <source>
        <strain evidence="11">K</strain>
    </source>
</reference>
<dbReference type="EMBL" id="MLAK01000591">
    <property type="protein sequence ID" value="OHT11306.1"/>
    <property type="molecule type" value="Genomic_DNA"/>
</dbReference>
<accession>A0A1J4KJM9</accession>
<evidence type="ECO:0000256" key="2">
    <source>
        <dbReference type="ARBA" id="ARBA00009085"/>
    </source>
</evidence>
<dbReference type="Proteomes" id="UP000179807">
    <property type="component" value="Unassembled WGS sequence"/>
</dbReference>
<dbReference type="Gene3D" id="3.30.2230.10">
    <property type="entry name" value="DUSP-like"/>
    <property type="match status" value="1"/>
</dbReference>
<dbReference type="PROSITE" id="PS00972">
    <property type="entry name" value="USP_1"/>
    <property type="match status" value="1"/>
</dbReference>
<comment type="caution">
    <text evidence="11">The sequence shown here is derived from an EMBL/GenBank/DDBJ whole genome shotgun (WGS) entry which is preliminary data.</text>
</comment>
<feature type="compositionally biased region" description="Polar residues" evidence="8">
    <location>
        <begin position="363"/>
        <end position="383"/>
    </location>
</feature>
<evidence type="ECO:0000256" key="8">
    <source>
        <dbReference type="SAM" id="MobiDB-lite"/>
    </source>
</evidence>
<evidence type="ECO:0000313" key="12">
    <source>
        <dbReference type="Proteomes" id="UP000179807"/>
    </source>
</evidence>
<dbReference type="OrthoDB" id="265776at2759"/>
<dbReference type="InterPro" id="IPR018200">
    <property type="entry name" value="USP_CS"/>
</dbReference>
<keyword evidence="12" id="KW-1185">Reference proteome</keyword>
<dbReference type="Gene3D" id="3.90.70.10">
    <property type="entry name" value="Cysteine proteinases"/>
    <property type="match status" value="1"/>
</dbReference>
<dbReference type="SUPFAM" id="SSF54001">
    <property type="entry name" value="Cysteine proteinases"/>
    <property type="match status" value="1"/>
</dbReference>
<dbReference type="Pfam" id="PF00443">
    <property type="entry name" value="UCH"/>
    <property type="match status" value="1"/>
</dbReference>
<keyword evidence="4" id="KW-0645">Protease</keyword>
<feature type="compositionally biased region" description="Polar residues" evidence="8">
    <location>
        <begin position="276"/>
        <end position="287"/>
    </location>
</feature>
<evidence type="ECO:0000256" key="3">
    <source>
        <dbReference type="ARBA" id="ARBA00012759"/>
    </source>
</evidence>
<sequence length="775" mass="85667">MNRGGANHIDPSPAIRKELRGKIKSLCDIKPEARTKKVVLVDKKWHDKLIRWLSDSHEEQPGQIPFKSLYSAGKIKSEMKLGVDYEIVEGNVWNKLSQVFGPANSPQKIEGSLTTNPMNGEPIVLLNPISFKIFTPRTGGSVGMTPISQDCDPNWTIADLKQQISRISNYDPSTFYLVQHFGTAKMQDAMTLKDAMKRYKADLDIKMDNPKLLPPIQNARPPSVPKSKIPSRIGNMNKIIKKAQEPSIIEPKTGNKGMSRKNSLLNDKNLHALPSNKENITHSPRNLSSRSRRSNESESSISSSNKISRVGSKNNSNSSSNRNIDNSIGYSRLAPGARQKSVSTRPRMNRNNSNNSSSNNYNEIDTFNSSGKLNNSGRLNDSGRLNNLSKYDDSGKFDSDLSSSGHLTGSFPGSGNSTGNISNSIMRTTSEPIKSQPIDYLSCTTKFPKPVGLNNLGNTCFFNAAVQCLTRVQPLTDFILSSKFESAINPRNPKSSKGKIACAYREYLELMCRSGSGARDPSNLRKAIVSKFKRFANFSQHDSQELLGSLLDGLHEDLNQSAAAKGNDPPIEIPKEPDSWDVHISRNSSPIVDLFHGKLYSSISCPECGRVESVHDPFMFLELEIPRKFSAVKLNDCLKSFSQCDVLDADNKWKCEGCKNMVCATKEMGIDQCAEILIIHLKRFSGEGYFASKIDTNVDYPDTLDTNVFTRKKSGVYRLIGAVFHSGGLGGGHYTAAAIDPSSGKWYNFNDSMASPIDSTSAHSGRAYILFYQRK</sequence>
<organism evidence="11 12">
    <name type="scientific">Tritrichomonas foetus</name>
    <dbReference type="NCBI Taxonomy" id="1144522"/>
    <lineage>
        <taxon>Eukaryota</taxon>
        <taxon>Metamonada</taxon>
        <taxon>Parabasalia</taxon>
        <taxon>Tritrichomonadida</taxon>
        <taxon>Tritrichomonadidae</taxon>
        <taxon>Tritrichomonas</taxon>
    </lineage>
</organism>
<feature type="compositionally biased region" description="Low complexity" evidence="8">
    <location>
        <begin position="297"/>
        <end position="327"/>
    </location>
</feature>
<dbReference type="EC" id="3.4.19.12" evidence="3"/>
<dbReference type="PROSITE" id="PS50235">
    <property type="entry name" value="USP_3"/>
    <property type="match status" value="1"/>
</dbReference>
<feature type="compositionally biased region" description="Low complexity" evidence="8">
    <location>
        <begin position="349"/>
        <end position="362"/>
    </location>
</feature>
<dbReference type="PANTHER" id="PTHR21646:SF24">
    <property type="entry name" value="UBIQUITIN CARBOXYL-TERMINAL HYDROLASE"/>
    <property type="match status" value="1"/>
</dbReference>
<feature type="domain" description="DUSP" evidence="10">
    <location>
        <begin position="14"/>
        <end position="114"/>
    </location>
</feature>
<dbReference type="InterPro" id="IPR050185">
    <property type="entry name" value="Ub_carboxyl-term_hydrolase"/>
</dbReference>
<dbReference type="InterPro" id="IPR038765">
    <property type="entry name" value="Papain-like_cys_pep_sf"/>
</dbReference>
<feature type="region of interest" description="Disordered" evidence="8">
    <location>
        <begin position="239"/>
        <end position="383"/>
    </location>
</feature>
<dbReference type="GO" id="GO:0004843">
    <property type="term" value="F:cysteine-type deubiquitinase activity"/>
    <property type="evidence" value="ECO:0007669"/>
    <property type="project" value="UniProtKB-EC"/>
</dbReference>
<dbReference type="InterPro" id="IPR006615">
    <property type="entry name" value="Pept_C19_DUSP"/>
</dbReference>
<keyword evidence="7" id="KW-0788">Thiol protease</keyword>
<evidence type="ECO:0000256" key="1">
    <source>
        <dbReference type="ARBA" id="ARBA00000707"/>
    </source>
</evidence>
<dbReference type="InterPro" id="IPR035927">
    <property type="entry name" value="DUSP-like_sf"/>
</dbReference>
<dbReference type="Pfam" id="PF06337">
    <property type="entry name" value="DUSP"/>
    <property type="match status" value="1"/>
</dbReference>
<dbReference type="AlphaFoldDB" id="A0A1J4KJM9"/>
<proteinExistence type="inferred from homology"/>
<dbReference type="SUPFAM" id="SSF143791">
    <property type="entry name" value="DUSP-like"/>
    <property type="match status" value="1"/>
</dbReference>
<dbReference type="CDD" id="cd17039">
    <property type="entry name" value="Ubl_ubiquitin_like"/>
    <property type="match status" value="1"/>
</dbReference>
<keyword evidence="5" id="KW-0833">Ubl conjugation pathway</keyword>
<evidence type="ECO:0000256" key="4">
    <source>
        <dbReference type="ARBA" id="ARBA00022670"/>
    </source>
</evidence>
<protein>
    <recommendedName>
        <fullName evidence="3">ubiquitinyl hydrolase 1</fullName>
        <ecNumber evidence="3">3.4.19.12</ecNumber>
    </recommendedName>
</protein>
<evidence type="ECO:0000256" key="6">
    <source>
        <dbReference type="ARBA" id="ARBA00022801"/>
    </source>
</evidence>
<evidence type="ECO:0000256" key="5">
    <source>
        <dbReference type="ARBA" id="ARBA00022786"/>
    </source>
</evidence>
<evidence type="ECO:0000259" key="9">
    <source>
        <dbReference type="PROSITE" id="PS50235"/>
    </source>
</evidence>
<evidence type="ECO:0000313" key="11">
    <source>
        <dbReference type="EMBL" id="OHT11306.1"/>
    </source>
</evidence>
<evidence type="ECO:0000259" key="10">
    <source>
        <dbReference type="PROSITE" id="PS51283"/>
    </source>
</evidence>
<gene>
    <name evidence="11" type="ORF">TRFO_19286</name>
</gene>
<dbReference type="GO" id="GO:0006508">
    <property type="term" value="P:proteolysis"/>
    <property type="evidence" value="ECO:0007669"/>
    <property type="project" value="UniProtKB-KW"/>
</dbReference>
<evidence type="ECO:0000256" key="7">
    <source>
        <dbReference type="ARBA" id="ARBA00022807"/>
    </source>
</evidence>
<keyword evidence="6" id="KW-0378">Hydrolase</keyword>
<dbReference type="PROSITE" id="PS51283">
    <property type="entry name" value="DUSP"/>
    <property type="match status" value="1"/>
</dbReference>
<feature type="domain" description="USP" evidence="9">
    <location>
        <begin position="451"/>
        <end position="775"/>
    </location>
</feature>
<comment type="catalytic activity">
    <reaction evidence="1">
        <text>Thiol-dependent hydrolysis of ester, thioester, amide, peptide and isopeptide bonds formed by the C-terminal Gly of ubiquitin (a 76-residue protein attached to proteins as an intracellular targeting signal).</text>
        <dbReference type="EC" id="3.4.19.12"/>
    </reaction>
</comment>
<dbReference type="RefSeq" id="XP_068364442.1">
    <property type="nucleotide sequence ID" value="XM_068500705.1"/>
</dbReference>